<evidence type="ECO:0000313" key="1">
    <source>
        <dbReference type="EMBL" id="WAL59261.1"/>
    </source>
</evidence>
<accession>A0A9E8ZIQ4</accession>
<reference evidence="1" key="1">
    <citation type="submission" date="2022-12" db="EMBL/GenBank/DDBJ databases">
        <title>Polyphasic identification of a Novel Hot-Spring Cyanobacterium Ocullathermofonsia sinensis gen nov. sp. nov. and Genomic Insights on its Adaptations to the Thermal Habitat.</title>
        <authorList>
            <person name="Daroch M."/>
            <person name="Tang J."/>
            <person name="Jiang Y."/>
        </authorList>
    </citation>
    <scope>NUCLEOTIDE SEQUENCE</scope>
    <source>
        <strain evidence="1">PKUAC-SCTA174</strain>
    </source>
</reference>
<evidence type="ECO:0000313" key="2">
    <source>
        <dbReference type="Proteomes" id="UP001163152"/>
    </source>
</evidence>
<keyword evidence="2" id="KW-1185">Reference proteome</keyword>
<dbReference type="KEGG" id="tsin:OXH18_19100"/>
<protein>
    <submittedName>
        <fullName evidence="1">Uncharacterized protein</fullName>
    </submittedName>
</protein>
<name>A0A9E8ZIQ4_9CYAN</name>
<dbReference type="EMBL" id="CP113797">
    <property type="protein sequence ID" value="WAL59261.1"/>
    <property type="molecule type" value="Genomic_DNA"/>
</dbReference>
<dbReference type="RefSeq" id="WP_268608986.1">
    <property type="nucleotide sequence ID" value="NZ_CP113797.1"/>
</dbReference>
<organism evidence="1 2">
    <name type="scientific">Thermocoleostomius sinensis A174</name>
    <dbReference type="NCBI Taxonomy" id="2016057"/>
    <lineage>
        <taxon>Bacteria</taxon>
        <taxon>Bacillati</taxon>
        <taxon>Cyanobacteriota</taxon>
        <taxon>Cyanophyceae</taxon>
        <taxon>Oculatellales</taxon>
        <taxon>Oculatellaceae</taxon>
        <taxon>Thermocoleostomius</taxon>
    </lineage>
</organism>
<proteinExistence type="predicted"/>
<dbReference type="Proteomes" id="UP001163152">
    <property type="component" value="Chromosome"/>
</dbReference>
<gene>
    <name evidence="1" type="ORF">OXH18_19100</name>
</gene>
<dbReference type="AlphaFoldDB" id="A0A9E8ZIQ4"/>
<sequence>MSDDWDRIGVLTTHINFSNVALLTEVLDRTLISQQAFLAPYIAGFIQAFQQSQEQFVVE</sequence>